<evidence type="ECO:0000313" key="2">
    <source>
        <dbReference type="Proteomes" id="UP000604046"/>
    </source>
</evidence>
<dbReference type="EMBL" id="CAJNDS010001569">
    <property type="protein sequence ID" value="CAE7265836.1"/>
    <property type="molecule type" value="Genomic_DNA"/>
</dbReference>
<comment type="caution">
    <text evidence="1">The sequence shown here is derived from an EMBL/GenBank/DDBJ whole genome shotgun (WGS) entry which is preliminary data.</text>
</comment>
<evidence type="ECO:0000313" key="1">
    <source>
        <dbReference type="EMBL" id="CAE7265836.1"/>
    </source>
</evidence>
<accession>A0A812MH98</accession>
<organism evidence="1 2">
    <name type="scientific">Symbiodinium natans</name>
    <dbReference type="NCBI Taxonomy" id="878477"/>
    <lineage>
        <taxon>Eukaryota</taxon>
        <taxon>Sar</taxon>
        <taxon>Alveolata</taxon>
        <taxon>Dinophyceae</taxon>
        <taxon>Suessiales</taxon>
        <taxon>Symbiodiniaceae</taxon>
        <taxon>Symbiodinium</taxon>
    </lineage>
</organism>
<gene>
    <name evidence="1" type="ORF">SNAT2548_LOCUS14050</name>
</gene>
<evidence type="ECO:0008006" key="3">
    <source>
        <dbReference type="Google" id="ProtNLM"/>
    </source>
</evidence>
<proteinExistence type="predicted"/>
<sequence length="225" mass="25635">MKKPACQAARAPKKPSRACLGKFLKSYKGLEDIHLPLFREVQRIAKPRSVLYPGSYWHLTASLVFCKVLYVDCDSKVGRFFEDPALLDWVKEHKDYASIPEIDYRQQTFESLSLAEKGFDLLISMSAGIISKPCGRFVKRGGYFLVSDAHFDARTTALDPRFELVAVYNPETKRLEKKGLESCFMTTAGEKISAAQVKASISKPKGSRGFKLKREDWFHLFKRVR</sequence>
<dbReference type="InterPro" id="IPR029063">
    <property type="entry name" value="SAM-dependent_MTases_sf"/>
</dbReference>
<dbReference type="Proteomes" id="UP000604046">
    <property type="component" value="Unassembled WGS sequence"/>
</dbReference>
<reference evidence="1" key="1">
    <citation type="submission" date="2021-02" db="EMBL/GenBank/DDBJ databases">
        <authorList>
            <person name="Dougan E. K."/>
            <person name="Rhodes N."/>
            <person name="Thang M."/>
            <person name="Chan C."/>
        </authorList>
    </citation>
    <scope>NUCLEOTIDE SEQUENCE</scope>
</reference>
<dbReference type="OrthoDB" id="10061565at2759"/>
<dbReference type="AlphaFoldDB" id="A0A812MH98"/>
<keyword evidence="2" id="KW-1185">Reference proteome</keyword>
<protein>
    <recommendedName>
        <fullName evidence="3">Methyltransferase type 11 domain-containing protein</fullName>
    </recommendedName>
</protein>
<dbReference type="SUPFAM" id="SSF53335">
    <property type="entry name" value="S-adenosyl-L-methionine-dependent methyltransferases"/>
    <property type="match status" value="1"/>
</dbReference>
<name>A0A812MH98_9DINO</name>